<reference evidence="4 5" key="2">
    <citation type="submission" date="2020-03" db="EMBL/GenBank/DDBJ databases">
        <authorList>
            <person name="Ichikawa N."/>
            <person name="Kimura A."/>
            <person name="Kitahashi Y."/>
            <person name="Uohara A."/>
        </authorList>
    </citation>
    <scope>NUCLEOTIDE SEQUENCE [LARGE SCALE GENOMIC DNA]</scope>
    <source>
        <strain evidence="4 5">NBRC 108638</strain>
    </source>
</reference>
<proteinExistence type="predicted"/>
<dbReference type="InterPro" id="IPR027417">
    <property type="entry name" value="P-loop_NTPase"/>
</dbReference>
<keyword evidence="5" id="KW-1185">Reference proteome</keyword>
<dbReference type="PANTHER" id="PTHR43788">
    <property type="entry name" value="DNA2/NAM7 HELICASE FAMILY MEMBER"/>
    <property type="match status" value="1"/>
</dbReference>
<reference evidence="4 5" key="1">
    <citation type="submission" date="2020-03" db="EMBL/GenBank/DDBJ databases">
        <title>Whole genome shotgun sequence of Phytohabitans rumicis NBRC 108638.</title>
        <authorList>
            <person name="Komaki H."/>
            <person name="Tamura T."/>
        </authorList>
    </citation>
    <scope>NUCLEOTIDE SEQUENCE [LARGE SCALE GENOMIC DNA]</scope>
    <source>
        <strain evidence="4 5">NBRC 108638</strain>
    </source>
</reference>
<dbReference type="InterPro" id="IPR041451">
    <property type="entry name" value="RecD2_SH13"/>
</dbReference>
<dbReference type="Gene3D" id="2.30.30.940">
    <property type="match status" value="1"/>
</dbReference>
<dbReference type="EMBL" id="BLPG01000001">
    <property type="protein sequence ID" value="GFJ87411.1"/>
    <property type="molecule type" value="Genomic_DNA"/>
</dbReference>
<dbReference type="Pfam" id="PF13245">
    <property type="entry name" value="AAA_19"/>
    <property type="match status" value="1"/>
</dbReference>
<keyword evidence="1" id="KW-0547">Nucleotide-binding</keyword>
<dbReference type="Gene3D" id="3.40.50.300">
    <property type="entry name" value="P-loop containing nucleotide triphosphate hydrolases"/>
    <property type="match status" value="2"/>
</dbReference>
<keyword evidence="2" id="KW-0067">ATP-binding</keyword>
<dbReference type="Proteomes" id="UP000482960">
    <property type="component" value="Unassembled WGS sequence"/>
</dbReference>
<dbReference type="Pfam" id="PF18335">
    <property type="entry name" value="SH3_13"/>
    <property type="match status" value="1"/>
</dbReference>
<evidence type="ECO:0000313" key="5">
    <source>
        <dbReference type="Proteomes" id="UP000482960"/>
    </source>
</evidence>
<evidence type="ECO:0000313" key="4">
    <source>
        <dbReference type="EMBL" id="GFJ87411.1"/>
    </source>
</evidence>
<gene>
    <name evidence="4" type="ORF">Prum_010530</name>
</gene>
<dbReference type="PANTHER" id="PTHR43788:SF6">
    <property type="entry name" value="DNA HELICASE B"/>
    <property type="match status" value="1"/>
</dbReference>
<feature type="domain" description="AAA+ ATPase" evidence="3">
    <location>
        <begin position="37"/>
        <end position="172"/>
    </location>
</feature>
<dbReference type="AlphaFoldDB" id="A0A6V8KY90"/>
<dbReference type="InterPro" id="IPR050534">
    <property type="entry name" value="Coronavir_polyprotein_1ab"/>
</dbReference>
<evidence type="ECO:0000256" key="2">
    <source>
        <dbReference type="ARBA" id="ARBA00022840"/>
    </source>
</evidence>
<evidence type="ECO:0000256" key="1">
    <source>
        <dbReference type="ARBA" id="ARBA00022741"/>
    </source>
</evidence>
<comment type="caution">
    <text evidence="4">The sequence shown here is derived from an EMBL/GenBank/DDBJ whole genome shotgun (WGS) entry which is preliminary data.</text>
</comment>
<sequence length="364" mass="39443">MPAFAGVDWGKARAWLRARTGADLAPEQEQAVRLALTSKVAVLTGGPGCGKSVTVKSIVSLAAAKRAKIVLAAPTGRAAKRMTELTGHPAATVHRLLQLRPGGDPVHDRDNPIDADLIVVDEASMLDLILANKLVKAAPRGGHLLLVGDVDQLPSVGAGEVLRDVLAAERIPRVRLTKIFRQAQESGVVVNAHRINAGQPPHLAAYPDFFHFPVDEPEATADLVVDVVARRIPRKFGIRPRDIQVLTPMHRGPAGAGNLNLALQQAISPHREGAPERRHGARVFRIGDKVIQIRNNYDKGANGVFNGTVGMVTALSGEDRQLTVRTDEDEEIAYDFDELDELQHAYAITVHRSQGSEYQPWSCR</sequence>
<protein>
    <recommendedName>
        <fullName evidence="3">AAA+ ATPase domain-containing protein</fullName>
    </recommendedName>
</protein>
<name>A0A6V8KY90_9ACTN</name>
<evidence type="ECO:0000259" key="3">
    <source>
        <dbReference type="SMART" id="SM00382"/>
    </source>
</evidence>
<dbReference type="GO" id="GO:0006310">
    <property type="term" value="P:DNA recombination"/>
    <property type="evidence" value="ECO:0007669"/>
    <property type="project" value="TreeGrafter"/>
</dbReference>
<accession>A0A6V8KY90</accession>
<dbReference type="GO" id="GO:0009338">
    <property type="term" value="C:exodeoxyribonuclease V complex"/>
    <property type="evidence" value="ECO:0007669"/>
    <property type="project" value="TreeGrafter"/>
</dbReference>
<organism evidence="4 5">
    <name type="scientific">Phytohabitans rumicis</name>
    <dbReference type="NCBI Taxonomy" id="1076125"/>
    <lineage>
        <taxon>Bacteria</taxon>
        <taxon>Bacillati</taxon>
        <taxon>Actinomycetota</taxon>
        <taxon>Actinomycetes</taxon>
        <taxon>Micromonosporales</taxon>
        <taxon>Micromonosporaceae</taxon>
    </lineage>
</organism>
<dbReference type="CDD" id="cd17933">
    <property type="entry name" value="DEXSc_RecD-like"/>
    <property type="match status" value="1"/>
</dbReference>
<dbReference type="SMART" id="SM00382">
    <property type="entry name" value="AAA"/>
    <property type="match status" value="1"/>
</dbReference>
<dbReference type="SUPFAM" id="SSF52540">
    <property type="entry name" value="P-loop containing nucleoside triphosphate hydrolases"/>
    <property type="match status" value="1"/>
</dbReference>
<dbReference type="InterPro" id="IPR003593">
    <property type="entry name" value="AAA+_ATPase"/>
</dbReference>
<dbReference type="GO" id="GO:0017116">
    <property type="term" value="F:single-stranded DNA helicase activity"/>
    <property type="evidence" value="ECO:0007669"/>
    <property type="project" value="TreeGrafter"/>
</dbReference>
<dbReference type="GO" id="GO:0005524">
    <property type="term" value="F:ATP binding"/>
    <property type="evidence" value="ECO:0007669"/>
    <property type="project" value="UniProtKB-KW"/>
</dbReference>